<dbReference type="Proteomes" id="UP001500957">
    <property type="component" value="Unassembled WGS sequence"/>
</dbReference>
<keyword evidence="2" id="KW-1185">Reference proteome</keyword>
<protein>
    <submittedName>
        <fullName evidence="1">Uncharacterized protein</fullName>
    </submittedName>
</protein>
<reference evidence="1 2" key="1">
    <citation type="journal article" date="2019" name="Int. J. Syst. Evol. Microbiol.">
        <title>The Global Catalogue of Microorganisms (GCM) 10K type strain sequencing project: providing services to taxonomists for standard genome sequencing and annotation.</title>
        <authorList>
            <consortium name="The Broad Institute Genomics Platform"/>
            <consortium name="The Broad Institute Genome Sequencing Center for Infectious Disease"/>
            <person name="Wu L."/>
            <person name="Ma J."/>
        </authorList>
    </citation>
    <scope>NUCLEOTIDE SEQUENCE [LARGE SCALE GENOMIC DNA]</scope>
    <source>
        <strain evidence="1 2">JCM 10671</strain>
    </source>
</reference>
<evidence type="ECO:0000313" key="2">
    <source>
        <dbReference type="Proteomes" id="UP001500957"/>
    </source>
</evidence>
<organism evidence="1 2">
    <name type="scientific">Sporichthya brevicatena</name>
    <dbReference type="NCBI Taxonomy" id="171442"/>
    <lineage>
        <taxon>Bacteria</taxon>
        <taxon>Bacillati</taxon>
        <taxon>Actinomycetota</taxon>
        <taxon>Actinomycetes</taxon>
        <taxon>Sporichthyales</taxon>
        <taxon>Sporichthyaceae</taxon>
        <taxon>Sporichthya</taxon>
    </lineage>
</organism>
<accession>A0ABN1GLU7</accession>
<name>A0ABN1GLU7_9ACTN</name>
<dbReference type="EMBL" id="BAAAHE010000011">
    <property type="protein sequence ID" value="GAA0614200.1"/>
    <property type="molecule type" value="Genomic_DNA"/>
</dbReference>
<gene>
    <name evidence="1" type="ORF">GCM10009547_15060</name>
</gene>
<comment type="caution">
    <text evidence="1">The sequence shown here is derived from an EMBL/GenBank/DDBJ whole genome shotgun (WGS) entry which is preliminary data.</text>
</comment>
<proteinExistence type="predicted"/>
<evidence type="ECO:0000313" key="1">
    <source>
        <dbReference type="EMBL" id="GAA0614200.1"/>
    </source>
</evidence>
<sequence length="171" mass="18470">MAPLSVGITPSRSQGRGRRHILTAEDPMRTPIALLAGAALLAPALLVAQPASAAPKKGATVTNCVMTKHGVKVRIKIRDEGRAGMNVRVSHRDAAGNFREPRVSATQTWIYRESEWVPPDRRGREIGSAATLESAGSAYSFRTGPREYITIIGTTFTLRSGKKIKLACRAH</sequence>